<sequence>MPVTTMGELVWGKSMKLDELLKSSLSERPSIQGVEDYFNSVVLVLLILINEEYHLVFQKRCSAIRQGGEVSFPGGKYEPDKDLTLENTAIRETWEEMGIPANKITIIGRLDTLVAPMGTIIDAFVGIADINVDDIQLNPDEVERVFTVPLDYFLQNEPERYFAVVKVHPSYIDEKNRQEVISFPAEALGLPERYRQPWGNLKYGILVYNTKEEKIWGVTARIIENLIKKLKKSNIRNLGKTNRKTL</sequence>
<dbReference type="SUPFAM" id="SSF55811">
    <property type="entry name" value="Nudix"/>
    <property type="match status" value="1"/>
</dbReference>
<dbReference type="InterPro" id="IPR045121">
    <property type="entry name" value="CoAse"/>
</dbReference>
<evidence type="ECO:0000256" key="6">
    <source>
        <dbReference type="ARBA" id="ARBA00023211"/>
    </source>
</evidence>
<protein>
    <submittedName>
        <fullName evidence="8">NUDIX hydrolase</fullName>
    </submittedName>
</protein>
<dbReference type="HOGENOM" id="CLU_040940_5_2_9"/>
<dbReference type="AlphaFoldDB" id="A4J4U3"/>
<comment type="cofactor">
    <cofactor evidence="1">
        <name>Mn(2+)</name>
        <dbReference type="ChEBI" id="CHEBI:29035"/>
    </cofactor>
</comment>
<feature type="domain" description="Nudix hydrolase" evidence="7">
    <location>
        <begin position="39"/>
        <end position="172"/>
    </location>
</feature>
<accession>A4J4U3</accession>
<dbReference type="Proteomes" id="UP000001556">
    <property type="component" value="Chromosome"/>
</dbReference>
<evidence type="ECO:0000256" key="1">
    <source>
        <dbReference type="ARBA" id="ARBA00001936"/>
    </source>
</evidence>
<evidence type="ECO:0000313" key="9">
    <source>
        <dbReference type="Proteomes" id="UP000001556"/>
    </source>
</evidence>
<dbReference type="PROSITE" id="PS51462">
    <property type="entry name" value="NUDIX"/>
    <property type="match status" value="1"/>
</dbReference>
<dbReference type="PANTHER" id="PTHR12992:SF11">
    <property type="entry name" value="MITOCHONDRIAL COENZYME A DIPHOSPHATASE NUDT8"/>
    <property type="match status" value="1"/>
</dbReference>
<dbReference type="EMBL" id="CP000612">
    <property type="protein sequence ID" value="ABO50096.1"/>
    <property type="molecule type" value="Genomic_DNA"/>
</dbReference>
<reference evidence="8 9" key="1">
    <citation type="submission" date="2007-03" db="EMBL/GenBank/DDBJ databases">
        <title>Complete sequence of Desulfotomaculum reducens MI-1.</title>
        <authorList>
            <consortium name="US DOE Joint Genome Institute"/>
            <person name="Copeland A."/>
            <person name="Lucas S."/>
            <person name="Lapidus A."/>
            <person name="Barry K."/>
            <person name="Detter J.C."/>
            <person name="Glavina del Rio T."/>
            <person name="Hammon N."/>
            <person name="Israni S."/>
            <person name="Dalin E."/>
            <person name="Tice H."/>
            <person name="Pitluck S."/>
            <person name="Sims D."/>
            <person name="Brettin T."/>
            <person name="Bruce D."/>
            <person name="Han C."/>
            <person name="Tapia R."/>
            <person name="Schmutz J."/>
            <person name="Larimer F."/>
            <person name="Land M."/>
            <person name="Hauser L."/>
            <person name="Kyrpides N."/>
            <person name="Kim E."/>
            <person name="Tebo B.M."/>
            <person name="Richardson P."/>
        </authorList>
    </citation>
    <scope>NUCLEOTIDE SEQUENCE [LARGE SCALE GENOMIC DNA]</scope>
    <source>
        <strain evidence="8 9">MI-1</strain>
    </source>
</reference>
<name>A4J4U3_DESRM</name>
<evidence type="ECO:0000256" key="4">
    <source>
        <dbReference type="ARBA" id="ARBA00022801"/>
    </source>
</evidence>
<evidence type="ECO:0000313" key="8">
    <source>
        <dbReference type="EMBL" id="ABO50096.1"/>
    </source>
</evidence>
<evidence type="ECO:0000259" key="7">
    <source>
        <dbReference type="PROSITE" id="PS51462"/>
    </source>
</evidence>
<dbReference type="STRING" id="349161.Dred_1568"/>
<dbReference type="GO" id="GO:0010945">
    <property type="term" value="F:coenzyme A diphosphatase activity"/>
    <property type="evidence" value="ECO:0007669"/>
    <property type="project" value="InterPro"/>
</dbReference>
<comment type="cofactor">
    <cofactor evidence="2">
        <name>Mg(2+)</name>
        <dbReference type="ChEBI" id="CHEBI:18420"/>
    </cofactor>
</comment>
<dbReference type="Gene3D" id="3.90.79.10">
    <property type="entry name" value="Nucleoside Triphosphate Pyrophosphohydrolase"/>
    <property type="match status" value="1"/>
</dbReference>
<evidence type="ECO:0000256" key="3">
    <source>
        <dbReference type="ARBA" id="ARBA00022723"/>
    </source>
</evidence>
<keyword evidence="3" id="KW-0479">Metal-binding</keyword>
<dbReference type="KEGG" id="drm:Dred_1568"/>
<dbReference type="GO" id="GO:0046872">
    <property type="term" value="F:metal ion binding"/>
    <property type="evidence" value="ECO:0007669"/>
    <property type="project" value="UniProtKB-KW"/>
</dbReference>
<keyword evidence="5" id="KW-0460">Magnesium</keyword>
<dbReference type="CDD" id="cd03426">
    <property type="entry name" value="NUDIX_CoAse_Nudt7"/>
    <property type="match status" value="1"/>
</dbReference>
<keyword evidence="6" id="KW-0464">Manganese</keyword>
<evidence type="ECO:0000256" key="2">
    <source>
        <dbReference type="ARBA" id="ARBA00001946"/>
    </source>
</evidence>
<dbReference type="InterPro" id="IPR015797">
    <property type="entry name" value="NUDIX_hydrolase-like_dom_sf"/>
</dbReference>
<evidence type="ECO:0000256" key="5">
    <source>
        <dbReference type="ARBA" id="ARBA00022842"/>
    </source>
</evidence>
<proteinExistence type="predicted"/>
<dbReference type="InterPro" id="IPR000086">
    <property type="entry name" value="NUDIX_hydrolase_dom"/>
</dbReference>
<keyword evidence="9" id="KW-1185">Reference proteome</keyword>
<dbReference type="eggNOG" id="COG0494">
    <property type="taxonomic scope" value="Bacteria"/>
</dbReference>
<dbReference type="PANTHER" id="PTHR12992">
    <property type="entry name" value="NUDIX HYDROLASE"/>
    <property type="match status" value="1"/>
</dbReference>
<dbReference type="Pfam" id="PF00293">
    <property type="entry name" value="NUDIX"/>
    <property type="match status" value="1"/>
</dbReference>
<gene>
    <name evidence="8" type="ordered locus">Dred_1568</name>
</gene>
<keyword evidence="4 8" id="KW-0378">Hydrolase</keyword>
<organism evidence="8 9">
    <name type="scientific">Desulforamulus reducens (strain ATCC BAA-1160 / DSM 100696 / MI-1)</name>
    <name type="common">Desulfotomaculum reducens</name>
    <dbReference type="NCBI Taxonomy" id="349161"/>
    <lineage>
        <taxon>Bacteria</taxon>
        <taxon>Bacillati</taxon>
        <taxon>Bacillota</taxon>
        <taxon>Clostridia</taxon>
        <taxon>Eubacteriales</taxon>
        <taxon>Peptococcaceae</taxon>
        <taxon>Desulforamulus</taxon>
    </lineage>
</organism>